<sequence>MLEGLVTAQMQIAQELSQTNYVTICSDGTTIKNIQHEAKSMYMHIPGRSNPSNAGIMSPENPSIPAPVLRTLGVHKAPSHTSQQQLDGWLNALERCCNQLSQSQLGKGLLWTSTMVAPKLRGVLTDHASDQKKFFQLLVEWKKNIDHNFRAVRKLKTMTVDQQLYALTNYLDNASNGVESWRTLPLDQQAAIFHDAWLALVAETGEAEFQKLGVDEQLDIDFLAWAGCCMLKELNAVKGGALCMAVAWEELGLNPPIALLNKYKVSGKTQTTNNQSIRGGIKLVNLAGALFNNKDDKKGYQSSIDHFFEHNLGYESRFLDTSYMRYGSYCDAAMVLILHSEKYAQMLRIISYAKSAPGLNNIEANVLNGLQDIPTMTELAALALYAQAVGRPYIKYVRSSNVNRLSLGPFHERVKQHCRSIISNPHLLLGLDASHATGTHLSA</sequence>
<comment type="caution">
    <text evidence="1">The sequence shown here is derived from an EMBL/GenBank/DDBJ whole genome shotgun (WGS) entry which is preliminary data.</text>
</comment>
<evidence type="ECO:0000313" key="2">
    <source>
        <dbReference type="Proteomes" id="UP000027456"/>
    </source>
</evidence>
<keyword evidence="2" id="KW-1185">Reference proteome</keyword>
<dbReference type="STRING" id="1423351.A0A074RFD6"/>
<dbReference type="Proteomes" id="UP000027456">
    <property type="component" value="Unassembled WGS sequence"/>
</dbReference>
<evidence type="ECO:0000313" key="1">
    <source>
        <dbReference type="EMBL" id="KEP45806.1"/>
    </source>
</evidence>
<reference evidence="1 2" key="1">
    <citation type="submission" date="2013-12" db="EMBL/GenBank/DDBJ databases">
        <authorList>
            <person name="Cubeta M."/>
            <person name="Pakala S."/>
            <person name="Fedorova N."/>
            <person name="Thomas E."/>
            <person name="Dean R."/>
            <person name="Jabaji S."/>
            <person name="Neate S."/>
            <person name="Toda T."/>
            <person name="Tavantzis S."/>
            <person name="Vilgalys R."/>
            <person name="Bharathan N."/>
            <person name="Pakala S."/>
            <person name="Losada L.S."/>
            <person name="Zafar N."/>
            <person name="Nierman W."/>
        </authorList>
    </citation>
    <scope>NUCLEOTIDE SEQUENCE [LARGE SCALE GENOMIC DNA]</scope>
    <source>
        <strain evidence="1 2">123E</strain>
    </source>
</reference>
<organism evidence="1 2">
    <name type="scientific">Rhizoctonia solani 123E</name>
    <dbReference type="NCBI Taxonomy" id="1423351"/>
    <lineage>
        <taxon>Eukaryota</taxon>
        <taxon>Fungi</taxon>
        <taxon>Dikarya</taxon>
        <taxon>Basidiomycota</taxon>
        <taxon>Agaricomycotina</taxon>
        <taxon>Agaricomycetes</taxon>
        <taxon>Cantharellales</taxon>
        <taxon>Ceratobasidiaceae</taxon>
        <taxon>Rhizoctonia</taxon>
    </lineage>
</organism>
<dbReference type="AlphaFoldDB" id="A0A074RFD6"/>
<name>A0A074RFD6_9AGAM</name>
<gene>
    <name evidence="1" type="ORF">V565_239870</name>
</gene>
<proteinExistence type="predicted"/>
<accession>A0A074RFD6</accession>
<dbReference type="EMBL" id="AZST01001482">
    <property type="protein sequence ID" value="KEP45806.1"/>
    <property type="molecule type" value="Genomic_DNA"/>
</dbReference>
<protein>
    <submittedName>
        <fullName evidence="1">Uncharacterized protein</fullName>
    </submittedName>
</protein>
<dbReference type="OrthoDB" id="3246627at2759"/>
<feature type="non-terminal residue" evidence="1">
    <location>
        <position position="443"/>
    </location>
</feature>
<dbReference type="HOGENOM" id="CLU_006824_3_0_1"/>